<evidence type="ECO:0000256" key="1">
    <source>
        <dbReference type="ARBA" id="ARBA00008007"/>
    </source>
</evidence>
<reference evidence="4 5" key="1">
    <citation type="journal article" date="2022" name="Res Sq">
        <title>Evolution of multicellular longitudinally dividing oral cavity symbionts (Neisseriaceae).</title>
        <authorList>
            <person name="Nyongesa S."/>
            <person name="Weber P."/>
            <person name="Bernet E."/>
            <person name="Pullido F."/>
            <person name="Nieckarz M."/>
            <person name="Delaby M."/>
            <person name="Nieves C."/>
            <person name="Viehboeck T."/>
            <person name="Krause N."/>
            <person name="Rivera-Millot A."/>
            <person name="Nakamura A."/>
            <person name="Vischer N."/>
            <person name="VanNieuwenhze M."/>
            <person name="Brun Y."/>
            <person name="Cava F."/>
            <person name="Bulgheresi S."/>
            <person name="Veyrier F."/>
        </authorList>
    </citation>
    <scope>NUCLEOTIDE SEQUENCE [LARGE SCALE GENOMIC DNA]</scope>
    <source>
        <strain evidence="4 5">SN4</strain>
    </source>
</reference>
<dbReference type="CDD" id="cd06223">
    <property type="entry name" value="PRTases_typeI"/>
    <property type="match status" value="1"/>
</dbReference>
<dbReference type="RefSeq" id="WP_058305271.1">
    <property type="nucleotide sequence ID" value="NZ_CABKVG010000006.1"/>
</dbReference>
<dbReference type="InterPro" id="IPR029057">
    <property type="entry name" value="PRTase-like"/>
</dbReference>
<dbReference type="InterPro" id="IPR051910">
    <property type="entry name" value="ComF/GntX_DNA_util-trans"/>
</dbReference>
<dbReference type="InterPro" id="IPR000836">
    <property type="entry name" value="PRTase_dom"/>
</dbReference>
<dbReference type="InterPro" id="IPR044005">
    <property type="entry name" value="DZR_2"/>
</dbReference>
<dbReference type="Proteomes" id="UP000832011">
    <property type="component" value="Chromosome"/>
</dbReference>
<evidence type="ECO:0000259" key="2">
    <source>
        <dbReference type="Pfam" id="PF00156"/>
    </source>
</evidence>
<feature type="domain" description="Double zinc ribbon" evidence="3">
    <location>
        <begin position="12"/>
        <end position="68"/>
    </location>
</feature>
<dbReference type="Gene3D" id="3.40.50.2020">
    <property type="match status" value="1"/>
</dbReference>
<dbReference type="EMBL" id="CP091511">
    <property type="protein sequence ID" value="UOO90953.1"/>
    <property type="molecule type" value="Genomic_DNA"/>
</dbReference>
<organism evidence="4 5">
    <name type="scientific">Vitreoscilla massiliensis</name>
    <dbReference type="NCBI Taxonomy" id="1689272"/>
    <lineage>
        <taxon>Bacteria</taxon>
        <taxon>Pseudomonadati</taxon>
        <taxon>Pseudomonadota</taxon>
        <taxon>Betaproteobacteria</taxon>
        <taxon>Neisseriales</taxon>
        <taxon>Neisseriaceae</taxon>
        <taxon>Vitreoscilla</taxon>
    </lineage>
</organism>
<feature type="domain" description="Phosphoribosyltransferase" evidence="2">
    <location>
        <begin position="165"/>
        <end position="237"/>
    </location>
</feature>
<dbReference type="SUPFAM" id="SSF53271">
    <property type="entry name" value="PRTase-like"/>
    <property type="match status" value="1"/>
</dbReference>
<accession>A0ABY4E5A8</accession>
<evidence type="ECO:0000313" key="5">
    <source>
        <dbReference type="Proteomes" id="UP000832011"/>
    </source>
</evidence>
<evidence type="ECO:0000259" key="3">
    <source>
        <dbReference type="Pfam" id="PF18912"/>
    </source>
</evidence>
<dbReference type="PANTHER" id="PTHR47505">
    <property type="entry name" value="DNA UTILIZATION PROTEIN YHGH"/>
    <property type="match status" value="1"/>
</dbReference>
<evidence type="ECO:0000313" key="4">
    <source>
        <dbReference type="EMBL" id="UOO90953.1"/>
    </source>
</evidence>
<proteinExistence type="inferred from homology"/>
<dbReference type="Pfam" id="PF00156">
    <property type="entry name" value="Pribosyltran"/>
    <property type="match status" value="1"/>
</dbReference>
<keyword evidence="5" id="KW-1185">Reference proteome</keyword>
<gene>
    <name evidence="4" type="ORF">LVJ82_08325</name>
</gene>
<sequence length="238" mass="26379">MGWTGLKTHMAQWLPPPLCLLCDGVATHAHAHACDDCWALLQRLRTGSDVCPLCAKPSLQAAVCGECQRHPPHFERLWASYRLAWPLHSVIAAYKYQQQWAHARALSAWMAAAPPPWLSAVAIDEVVAMPLSRVRLLERGYNQAAALVQGLQAQSSLICSYSNSVFIERQHRPPQSTLKHDERMRNIRGVFALKTDVNKRNLLLIDDVVTTSATLNELARTLKTAGAASVSCWVLARA</sequence>
<dbReference type="PANTHER" id="PTHR47505:SF1">
    <property type="entry name" value="DNA UTILIZATION PROTEIN YHGH"/>
    <property type="match status" value="1"/>
</dbReference>
<protein>
    <submittedName>
        <fullName evidence="4">ComF family protein</fullName>
    </submittedName>
</protein>
<dbReference type="Pfam" id="PF18912">
    <property type="entry name" value="DZR_2"/>
    <property type="match status" value="1"/>
</dbReference>
<name>A0ABY4E5A8_9NEIS</name>
<comment type="similarity">
    <text evidence="1">Belongs to the ComF/GntX family.</text>
</comment>